<dbReference type="Gene3D" id="2.30.30.90">
    <property type="match status" value="1"/>
</dbReference>
<gene>
    <name evidence="3" type="ORF">K8V82_01995</name>
</gene>
<name>A0A921HZX5_9FIRM</name>
<evidence type="ECO:0000259" key="2">
    <source>
        <dbReference type="SMART" id="SM00899"/>
    </source>
</evidence>
<dbReference type="Proteomes" id="UP000769156">
    <property type="component" value="Unassembled WGS sequence"/>
</dbReference>
<dbReference type="Pfam" id="PF04023">
    <property type="entry name" value="FeoA"/>
    <property type="match status" value="1"/>
</dbReference>
<protein>
    <submittedName>
        <fullName evidence="3">Ferrous iron transport protein A</fullName>
    </submittedName>
</protein>
<accession>A0A921HZX5</accession>
<evidence type="ECO:0000313" key="3">
    <source>
        <dbReference type="EMBL" id="HJF93545.1"/>
    </source>
</evidence>
<comment type="caution">
    <text evidence="3">The sequence shown here is derived from an EMBL/GenBank/DDBJ whole genome shotgun (WGS) entry which is preliminary data.</text>
</comment>
<proteinExistence type="predicted"/>
<feature type="domain" description="Ferrous iron transporter FeoA-like" evidence="2">
    <location>
        <begin position="1"/>
        <end position="72"/>
    </location>
</feature>
<dbReference type="SMART" id="SM00899">
    <property type="entry name" value="FeoA"/>
    <property type="match status" value="1"/>
</dbReference>
<dbReference type="SUPFAM" id="SSF50037">
    <property type="entry name" value="C-terminal domain of transcriptional repressors"/>
    <property type="match status" value="1"/>
</dbReference>
<dbReference type="InterPro" id="IPR008988">
    <property type="entry name" value="Transcriptional_repressor_C"/>
</dbReference>
<dbReference type="EMBL" id="DYVY01000036">
    <property type="protein sequence ID" value="HJF93545.1"/>
    <property type="molecule type" value="Genomic_DNA"/>
</dbReference>
<dbReference type="AlphaFoldDB" id="A0A921HZX5"/>
<dbReference type="GO" id="GO:0046914">
    <property type="term" value="F:transition metal ion binding"/>
    <property type="evidence" value="ECO:0007669"/>
    <property type="project" value="InterPro"/>
</dbReference>
<dbReference type="InterPro" id="IPR007167">
    <property type="entry name" value="Fe-transptr_FeoA-like"/>
</dbReference>
<organism evidence="3 4">
    <name type="scientific">Lachnoclostridium phocaeense</name>
    <dbReference type="NCBI Taxonomy" id="1871021"/>
    <lineage>
        <taxon>Bacteria</taxon>
        <taxon>Bacillati</taxon>
        <taxon>Bacillota</taxon>
        <taxon>Clostridia</taxon>
        <taxon>Lachnospirales</taxon>
        <taxon>Lachnospiraceae</taxon>
    </lineage>
</organism>
<sequence length="80" mass="9046">MILKQGKNNHTYQVCKLHTEKKLERRLEALGLTEGALITILNNDKKGALTARFRGTRFALGRQIADNIDVKEVPEDGRND</sequence>
<dbReference type="RefSeq" id="WP_303182729.1">
    <property type="nucleotide sequence ID" value="NZ_CAUGIN010000024.1"/>
</dbReference>
<dbReference type="InterPro" id="IPR038157">
    <property type="entry name" value="FeoA_core_dom"/>
</dbReference>
<reference evidence="3" key="2">
    <citation type="submission" date="2021-09" db="EMBL/GenBank/DDBJ databases">
        <authorList>
            <person name="Gilroy R."/>
        </authorList>
    </citation>
    <scope>NUCLEOTIDE SEQUENCE</scope>
    <source>
        <strain evidence="3">ChiSjej5B23-16112</strain>
    </source>
</reference>
<keyword evidence="1" id="KW-0408">Iron</keyword>
<reference evidence="3" key="1">
    <citation type="journal article" date="2021" name="PeerJ">
        <title>Extensive microbial diversity within the chicken gut microbiome revealed by metagenomics and culture.</title>
        <authorList>
            <person name="Gilroy R."/>
            <person name="Ravi A."/>
            <person name="Getino M."/>
            <person name="Pursley I."/>
            <person name="Horton D.L."/>
            <person name="Alikhan N.F."/>
            <person name="Baker D."/>
            <person name="Gharbi K."/>
            <person name="Hall N."/>
            <person name="Watson M."/>
            <person name="Adriaenssens E.M."/>
            <person name="Foster-Nyarko E."/>
            <person name="Jarju S."/>
            <person name="Secka A."/>
            <person name="Antonio M."/>
            <person name="Oren A."/>
            <person name="Chaudhuri R.R."/>
            <person name="La Ragione R."/>
            <person name="Hildebrand F."/>
            <person name="Pallen M.J."/>
        </authorList>
    </citation>
    <scope>NUCLEOTIDE SEQUENCE</scope>
    <source>
        <strain evidence="3">ChiSjej5B23-16112</strain>
    </source>
</reference>
<evidence type="ECO:0000256" key="1">
    <source>
        <dbReference type="ARBA" id="ARBA00023004"/>
    </source>
</evidence>
<evidence type="ECO:0000313" key="4">
    <source>
        <dbReference type="Proteomes" id="UP000769156"/>
    </source>
</evidence>